<dbReference type="InterPro" id="IPR006222">
    <property type="entry name" value="GCVT_N"/>
</dbReference>
<comment type="caution">
    <text evidence="2">The sequence shown here is derived from an EMBL/GenBank/DDBJ whole genome shotgun (WGS) entry which is preliminary data.</text>
</comment>
<feature type="domain" description="GCVT N-terminal" evidence="1">
    <location>
        <begin position="4"/>
        <end position="254"/>
    </location>
</feature>
<organism evidence="2 3">
    <name type="scientific">Microbacterium album</name>
    <dbReference type="NCBI Taxonomy" id="2053191"/>
    <lineage>
        <taxon>Bacteria</taxon>
        <taxon>Bacillati</taxon>
        <taxon>Actinomycetota</taxon>
        <taxon>Actinomycetes</taxon>
        <taxon>Micrococcales</taxon>
        <taxon>Microbacteriaceae</taxon>
        <taxon>Microbacterium</taxon>
    </lineage>
</organism>
<reference evidence="2" key="1">
    <citation type="journal article" date="2014" name="Int. J. Syst. Evol. Microbiol.">
        <title>Complete genome sequence of Corynebacterium casei LMG S-19264T (=DSM 44701T), isolated from a smear-ripened cheese.</title>
        <authorList>
            <consortium name="US DOE Joint Genome Institute (JGI-PGF)"/>
            <person name="Walter F."/>
            <person name="Albersmeier A."/>
            <person name="Kalinowski J."/>
            <person name="Ruckert C."/>
        </authorList>
    </citation>
    <scope>NUCLEOTIDE SEQUENCE</scope>
    <source>
        <strain evidence="2">CGMCC 1.15794</strain>
    </source>
</reference>
<name>A0A917IFS3_9MICO</name>
<dbReference type="Gene3D" id="3.30.1360.120">
    <property type="entry name" value="Probable tRNA modification gtpase trme, domain 1"/>
    <property type="match status" value="1"/>
</dbReference>
<dbReference type="PANTHER" id="PTHR43757:SF2">
    <property type="entry name" value="AMINOMETHYLTRANSFERASE, MITOCHONDRIAL"/>
    <property type="match status" value="1"/>
</dbReference>
<dbReference type="SUPFAM" id="SSF103025">
    <property type="entry name" value="Folate-binding domain"/>
    <property type="match status" value="1"/>
</dbReference>
<dbReference type="Pfam" id="PF01571">
    <property type="entry name" value="GCV_T"/>
    <property type="match status" value="1"/>
</dbReference>
<protein>
    <submittedName>
        <fullName evidence="2">Glycine cleavage system protein T</fullName>
    </submittedName>
</protein>
<dbReference type="AlphaFoldDB" id="A0A917IFS3"/>
<dbReference type="InterPro" id="IPR028896">
    <property type="entry name" value="GcvT/YgfZ/DmdA"/>
</dbReference>
<dbReference type="PANTHER" id="PTHR43757">
    <property type="entry name" value="AMINOMETHYLTRANSFERASE"/>
    <property type="match status" value="1"/>
</dbReference>
<evidence type="ECO:0000313" key="2">
    <source>
        <dbReference type="EMBL" id="GGH41912.1"/>
    </source>
</evidence>
<dbReference type="Proteomes" id="UP000657592">
    <property type="component" value="Unassembled WGS sequence"/>
</dbReference>
<sequence length="456" mass="50777">MSESLAQALARVGDPVELLRNVDYPAFTFPVHPEFSNWRSESRSWNETVALMDQSHHMTQLFLEGEDVVEVLSGIAVNTFTNFRPGVAKQLISVNHEGYVIGDGILFHLAHPTAQGERIVLIGHHVLIDWVRFHAERSGKDIRTRLEGNSHMREGDPTFYRYELQGPRAHDVLEKLLGGPVPEVKFFHIHDFAFAGTTVQGLRHGMAGQPGFEFFGPYSEGERVRAAILEAGDEFGIVRIGAKAYSVTPLESGWVPTPFPAIFTDDPDGLFAEYREWLPAARAGSIGGSLYGAVEDFYLTPYDLGLGRSVNFDHDFIGKEALQRIAASPARRKVTLIWDAADVAKVVESQLTPGAPAKYLEFPKARYGFYQFDEVRQGDRRVGVSTDAGYVAFDQLYLSLASLDVDVPDGARVEVLWGEEPNSRKSNVEPHEQVRIGATVAPAPYHEYARTTYRDL</sequence>
<reference evidence="2" key="2">
    <citation type="submission" date="2020-09" db="EMBL/GenBank/DDBJ databases">
        <authorList>
            <person name="Sun Q."/>
            <person name="Zhou Y."/>
        </authorList>
    </citation>
    <scope>NUCLEOTIDE SEQUENCE</scope>
    <source>
        <strain evidence="2">CGMCC 1.15794</strain>
    </source>
</reference>
<dbReference type="RefSeq" id="WP_188755615.1">
    <property type="nucleotide sequence ID" value="NZ_BMJY01000004.1"/>
</dbReference>
<gene>
    <name evidence="2" type="primary">gcvT</name>
    <name evidence="2" type="ORF">GCM10010921_14780</name>
</gene>
<evidence type="ECO:0000313" key="3">
    <source>
        <dbReference type="Proteomes" id="UP000657592"/>
    </source>
</evidence>
<evidence type="ECO:0000259" key="1">
    <source>
        <dbReference type="Pfam" id="PF01571"/>
    </source>
</evidence>
<accession>A0A917IFS3</accession>
<dbReference type="EMBL" id="BMJY01000004">
    <property type="protein sequence ID" value="GGH41912.1"/>
    <property type="molecule type" value="Genomic_DNA"/>
</dbReference>
<proteinExistence type="predicted"/>
<dbReference type="InterPro" id="IPR027266">
    <property type="entry name" value="TrmE/GcvT-like"/>
</dbReference>
<keyword evidence="3" id="KW-1185">Reference proteome</keyword>